<proteinExistence type="predicted"/>
<dbReference type="EMBL" id="PDCK01000040">
    <property type="protein sequence ID" value="PRQ53927.1"/>
    <property type="molecule type" value="Genomic_DNA"/>
</dbReference>
<dbReference type="AlphaFoldDB" id="A0A2P6S5H5"/>
<reference evidence="2 3" key="1">
    <citation type="journal article" date="2018" name="Nat. Genet.">
        <title>The Rosa genome provides new insights in the design of modern roses.</title>
        <authorList>
            <person name="Bendahmane M."/>
        </authorList>
    </citation>
    <scope>NUCLEOTIDE SEQUENCE [LARGE SCALE GENOMIC DNA]</scope>
    <source>
        <strain evidence="3">cv. Old Blush</strain>
    </source>
</reference>
<name>A0A2P6S5H5_ROSCH</name>
<keyword evidence="1" id="KW-0732">Signal</keyword>
<keyword evidence="3" id="KW-1185">Reference proteome</keyword>
<feature type="chain" id="PRO_5015113356" evidence="1">
    <location>
        <begin position="17"/>
        <end position="77"/>
    </location>
</feature>
<sequence>MLILLTIFSGLNCALPKSASIVYRDCNNTKPGKLFAKLVSKQERTVDLFNYNYYNSSKQSTNNAALICEITFKATHA</sequence>
<protein>
    <submittedName>
        <fullName evidence="2">Uncharacterized protein</fullName>
    </submittedName>
</protein>
<accession>A0A2P6S5H5</accession>
<dbReference type="Gramene" id="PRQ53927">
    <property type="protein sequence ID" value="PRQ53927"/>
    <property type="gene ID" value="RchiOBHm_Chr2g0171941"/>
</dbReference>
<gene>
    <name evidence="2" type="ORF">RchiOBHm_Chr2g0171941</name>
</gene>
<evidence type="ECO:0000256" key="1">
    <source>
        <dbReference type="SAM" id="SignalP"/>
    </source>
</evidence>
<evidence type="ECO:0000313" key="2">
    <source>
        <dbReference type="EMBL" id="PRQ53927.1"/>
    </source>
</evidence>
<feature type="signal peptide" evidence="1">
    <location>
        <begin position="1"/>
        <end position="16"/>
    </location>
</feature>
<comment type="caution">
    <text evidence="2">The sequence shown here is derived from an EMBL/GenBank/DDBJ whole genome shotgun (WGS) entry which is preliminary data.</text>
</comment>
<evidence type="ECO:0000313" key="3">
    <source>
        <dbReference type="Proteomes" id="UP000238479"/>
    </source>
</evidence>
<organism evidence="2 3">
    <name type="scientific">Rosa chinensis</name>
    <name type="common">China rose</name>
    <dbReference type="NCBI Taxonomy" id="74649"/>
    <lineage>
        <taxon>Eukaryota</taxon>
        <taxon>Viridiplantae</taxon>
        <taxon>Streptophyta</taxon>
        <taxon>Embryophyta</taxon>
        <taxon>Tracheophyta</taxon>
        <taxon>Spermatophyta</taxon>
        <taxon>Magnoliopsida</taxon>
        <taxon>eudicotyledons</taxon>
        <taxon>Gunneridae</taxon>
        <taxon>Pentapetalae</taxon>
        <taxon>rosids</taxon>
        <taxon>fabids</taxon>
        <taxon>Rosales</taxon>
        <taxon>Rosaceae</taxon>
        <taxon>Rosoideae</taxon>
        <taxon>Rosoideae incertae sedis</taxon>
        <taxon>Rosa</taxon>
    </lineage>
</organism>
<dbReference type="Proteomes" id="UP000238479">
    <property type="component" value="Chromosome 2"/>
</dbReference>